<dbReference type="InterPro" id="IPR011990">
    <property type="entry name" value="TPR-like_helical_dom_sf"/>
</dbReference>
<dbReference type="SUPFAM" id="SSF81901">
    <property type="entry name" value="HCP-like"/>
    <property type="match status" value="1"/>
</dbReference>
<dbReference type="Pfam" id="PF13226">
    <property type="entry name" value="DUF4034"/>
    <property type="match status" value="1"/>
</dbReference>
<evidence type="ECO:0000313" key="2">
    <source>
        <dbReference type="EMBL" id="AMG34745.1"/>
    </source>
</evidence>
<dbReference type="AlphaFoldDB" id="A0A109XUZ7"/>
<reference evidence="3" key="1">
    <citation type="submission" date="2015-12" db="EMBL/GenBank/DDBJ databases">
        <title>FDA dAtabase for Regulatory Grade micrObial Sequences (FDA-ARGOS): Supporting development and validation of Infectious Disease Dx tests.</title>
        <authorList>
            <person name="Case J."/>
            <person name="Tallon L."/>
            <person name="Sadzewicz L."/>
            <person name="Sengamalay N."/>
            <person name="Ott S."/>
            <person name="Godinez A."/>
            <person name="Nagaraj S."/>
            <person name="Nadendla S."/>
            <person name="Sichtig H."/>
        </authorList>
    </citation>
    <scope>NUCLEOTIDE SEQUENCE [LARGE SCALE GENOMIC DNA]</scope>
    <source>
        <strain evidence="3">FDAARGOS_147</strain>
    </source>
</reference>
<dbReference type="InterPro" id="IPR025115">
    <property type="entry name" value="DUF4034"/>
</dbReference>
<dbReference type="Gene3D" id="1.25.40.10">
    <property type="entry name" value="Tetratricopeptide repeat domain"/>
    <property type="match status" value="1"/>
</dbReference>
<sequence length="670" mass="75013">MRTLTTIRQDLRALVQSRAFSQIDAYYADLEQQDWSLPANQISAYSEAVLSGTLFDYSTVRYPQAADFLQAWIAACPDSYHAHLVLGNFCFGRAADIRGFGWADSVTQDRWIGSALACESAAAALLKAMTLSPRPVAACVTMMQMAAHFKEPYWLRQLFEGNPPETITHDDIEEPGLLDAALAHLADYGVPRLQPDQAPQALPAWLAPRAEHEMDQGKDYWLLRALELRPGHMETLTAYAQYLQPRWGGSYEDIDGLASGPLCETLTEPQRNAIRWIGLWDELSDFPESDETQAVQAHRQAFESFLQRDLRPQERGEALGRFAHFTSYSLGDHARARELHAQSAAAFPGNVYFGSVDGPFRSFAHVTLIHHIPDDDGAFKRVLERMCHWNQLATPQALVAVAHHFGLWGFEQDAAKAQQLLDRATELGRDQADDSFNVLAAAAMLWDGGAHEQGYFLTRQLADRRLPDAASSMYDIHRGFRDNTPDHYLDEAVRDEWLQRAVDDGSPLAKYNMAHRHLFDGKMDFSRRENVETVFRLLQESREEPRADGLARLRIGVLLRDHGTDAEKQAGVREYLRPLVDEDDDWRAARASAEIGLAYARGHGAKKNRFAAIEWVGHASKLQPDDEGIDDIHGEVMNSHSLVKTIGTVFGAYLGRGGVTAEDLPPKPAE</sequence>
<gene>
    <name evidence="2" type="ORF">AL504_00910</name>
</gene>
<protein>
    <submittedName>
        <fullName evidence="2">DUF4034 domain-containing protein</fullName>
    </submittedName>
</protein>
<dbReference type="EMBL" id="CP014060">
    <property type="protein sequence ID" value="AMG34745.1"/>
    <property type="molecule type" value="Genomic_DNA"/>
</dbReference>
<organism evidence="2 3">
    <name type="scientific">Alcaligenes xylosoxydans xylosoxydans</name>
    <name type="common">Achromobacter xylosoxidans</name>
    <dbReference type="NCBI Taxonomy" id="85698"/>
    <lineage>
        <taxon>Bacteria</taxon>
        <taxon>Pseudomonadati</taxon>
        <taxon>Pseudomonadota</taxon>
        <taxon>Betaproteobacteria</taxon>
        <taxon>Burkholderiales</taxon>
        <taxon>Alcaligenaceae</taxon>
        <taxon>Achromobacter</taxon>
    </lineage>
</organism>
<evidence type="ECO:0000313" key="3">
    <source>
        <dbReference type="Proteomes" id="UP000060602"/>
    </source>
</evidence>
<accession>A0A109XUZ7</accession>
<name>A0A109XUZ7_ALCXX</name>
<dbReference type="Proteomes" id="UP000060602">
    <property type="component" value="Chromosome"/>
</dbReference>
<feature type="domain" description="DUF4034" evidence="1">
    <location>
        <begin position="8"/>
        <end position="281"/>
    </location>
</feature>
<proteinExistence type="predicted"/>
<evidence type="ECO:0000259" key="1">
    <source>
        <dbReference type="Pfam" id="PF13226"/>
    </source>
</evidence>
<dbReference type="RefSeq" id="WP_061070847.1">
    <property type="nucleotide sequence ID" value="NZ_CP014060.2"/>
</dbReference>